<dbReference type="AlphaFoldDB" id="A0A7W8P3C9"/>
<reference evidence="1 2" key="1">
    <citation type="submission" date="2020-08" db="EMBL/GenBank/DDBJ databases">
        <title>Genomic Encyclopedia of Type Strains, Phase IV (KMG-V): Genome sequencing to study the core and pangenomes of soil and plant-associated prokaryotes.</title>
        <authorList>
            <person name="Whitman W."/>
        </authorList>
    </citation>
    <scope>NUCLEOTIDE SEQUENCE [LARGE SCALE GENOMIC DNA]</scope>
    <source>
        <strain evidence="1 2">JPY162</strain>
    </source>
</reference>
<evidence type="ECO:0000313" key="2">
    <source>
        <dbReference type="Proteomes" id="UP000592820"/>
    </source>
</evidence>
<evidence type="ECO:0000313" key="1">
    <source>
        <dbReference type="EMBL" id="MBB5402091.1"/>
    </source>
</evidence>
<evidence type="ECO:0008006" key="3">
    <source>
        <dbReference type="Google" id="ProtNLM"/>
    </source>
</evidence>
<gene>
    <name evidence="1" type="ORF">HDG41_004177</name>
</gene>
<dbReference type="Proteomes" id="UP000592820">
    <property type="component" value="Unassembled WGS sequence"/>
</dbReference>
<accession>A0A7W8P3C9</accession>
<name>A0A7W8P3C9_9BURK</name>
<comment type="caution">
    <text evidence="1">The sequence shown here is derived from an EMBL/GenBank/DDBJ whole genome shotgun (WGS) entry which is preliminary data.</text>
</comment>
<organism evidence="1 2">
    <name type="scientific">Paraburkholderia youngii</name>
    <dbReference type="NCBI Taxonomy" id="2782701"/>
    <lineage>
        <taxon>Bacteria</taxon>
        <taxon>Pseudomonadati</taxon>
        <taxon>Pseudomonadota</taxon>
        <taxon>Betaproteobacteria</taxon>
        <taxon>Burkholderiales</taxon>
        <taxon>Burkholderiaceae</taxon>
        <taxon>Paraburkholderia</taxon>
    </lineage>
</organism>
<sequence>MFAFRTLLDVLFELDPRSLAQYAQVAFVNNKGNNNHGLNISDGATTLFAPSVTTVGVNTGIRTLF</sequence>
<dbReference type="RefSeq" id="WP_176380451.1">
    <property type="nucleotide sequence ID" value="NZ_JACHDE010000007.1"/>
</dbReference>
<dbReference type="EMBL" id="JACHDE010000007">
    <property type="protein sequence ID" value="MBB5402091.1"/>
    <property type="molecule type" value="Genomic_DNA"/>
</dbReference>
<proteinExistence type="predicted"/>
<protein>
    <recommendedName>
        <fullName evidence="3">Porin</fullName>
    </recommendedName>
</protein>